<evidence type="ECO:0000313" key="3">
    <source>
        <dbReference type="Proteomes" id="UP000182715"/>
    </source>
</evidence>
<evidence type="ECO:0000256" key="1">
    <source>
        <dbReference type="SAM" id="MobiDB-lite"/>
    </source>
</evidence>
<evidence type="ECO:0000313" key="2">
    <source>
        <dbReference type="EMBL" id="CRY98583.1"/>
    </source>
</evidence>
<accession>A0A0H5Q9G0</accession>
<dbReference type="Proteomes" id="UP000182715">
    <property type="component" value="Unassembled WGS sequence"/>
</dbReference>
<organism evidence="2 3">
    <name type="scientific">Neisseria meningitidis serogroup B</name>
    <dbReference type="NCBI Taxonomy" id="491"/>
    <lineage>
        <taxon>Bacteria</taxon>
        <taxon>Pseudomonadati</taxon>
        <taxon>Pseudomonadota</taxon>
        <taxon>Betaproteobacteria</taxon>
        <taxon>Neisseriales</taxon>
        <taxon>Neisseriaceae</taxon>
        <taxon>Neisseria</taxon>
    </lineage>
</organism>
<name>A0A0H5Q9G0_NEIMI</name>
<protein>
    <submittedName>
        <fullName evidence="2">Uncharacterized protein</fullName>
    </submittedName>
</protein>
<reference evidence="2 3" key="1">
    <citation type="submission" date="2014-11" db="EMBL/GenBank/DDBJ databases">
        <authorList>
            <person name="Diene M.Seydina."/>
        </authorList>
    </citation>
    <scope>NUCLEOTIDE SEQUENCE [LARGE SCALE GENOMIC DNA]</scope>
    <source>
        <strain evidence="2 3">Neisseria meningitidis CHUV</strain>
    </source>
</reference>
<dbReference type="AlphaFoldDB" id="A0A0H5Q9G0"/>
<dbReference type="EMBL" id="CVTF01000119">
    <property type="protein sequence ID" value="CRY98583.1"/>
    <property type="molecule type" value="Genomic_DNA"/>
</dbReference>
<feature type="region of interest" description="Disordered" evidence="1">
    <location>
        <begin position="1"/>
        <end position="41"/>
    </location>
</feature>
<proteinExistence type="predicted"/>
<sequence length="41" mass="4712">MPFSQKQKFKNRNPKPSSFPPNPRHSRESGNPGSLSFGHFR</sequence>